<dbReference type="InterPro" id="IPR013103">
    <property type="entry name" value="RVT_2"/>
</dbReference>
<dbReference type="AlphaFoldDB" id="A0A8J5Z920"/>
<evidence type="ECO:0000313" key="2">
    <source>
        <dbReference type="EMBL" id="KAG8484114.1"/>
    </source>
</evidence>
<proteinExistence type="predicted"/>
<dbReference type="PANTHER" id="PTHR11439">
    <property type="entry name" value="GAG-POL-RELATED RETROTRANSPOSON"/>
    <property type="match status" value="1"/>
</dbReference>
<protein>
    <recommendedName>
        <fullName evidence="1">Reverse transcriptase Ty1/copia-type domain-containing protein</fullName>
    </recommendedName>
</protein>
<dbReference type="EMBL" id="JAHUZN010000009">
    <property type="protein sequence ID" value="KAG8484114.1"/>
    <property type="molecule type" value="Genomic_DNA"/>
</dbReference>
<comment type="caution">
    <text evidence="2">The sequence shown here is derived from an EMBL/GenBank/DDBJ whole genome shotgun (WGS) entry which is preliminary data.</text>
</comment>
<dbReference type="CDD" id="cd09272">
    <property type="entry name" value="RNase_HI_RT_Ty1"/>
    <property type="match status" value="1"/>
</dbReference>
<dbReference type="Pfam" id="PF07727">
    <property type="entry name" value="RVT_2"/>
    <property type="match status" value="1"/>
</dbReference>
<evidence type="ECO:0000259" key="1">
    <source>
        <dbReference type="Pfam" id="PF07727"/>
    </source>
</evidence>
<organism evidence="2 3">
    <name type="scientific">Gossypium anomalum</name>
    <dbReference type="NCBI Taxonomy" id="47600"/>
    <lineage>
        <taxon>Eukaryota</taxon>
        <taxon>Viridiplantae</taxon>
        <taxon>Streptophyta</taxon>
        <taxon>Embryophyta</taxon>
        <taxon>Tracheophyta</taxon>
        <taxon>Spermatophyta</taxon>
        <taxon>Magnoliopsida</taxon>
        <taxon>eudicotyledons</taxon>
        <taxon>Gunneridae</taxon>
        <taxon>Pentapetalae</taxon>
        <taxon>rosids</taxon>
        <taxon>malvids</taxon>
        <taxon>Malvales</taxon>
        <taxon>Malvaceae</taxon>
        <taxon>Malvoideae</taxon>
        <taxon>Gossypium</taxon>
    </lineage>
</organism>
<dbReference type="PANTHER" id="PTHR11439:SF470">
    <property type="entry name" value="CYSTEINE-RICH RLK (RECEPTOR-LIKE PROTEIN KINASE) 8"/>
    <property type="match status" value="1"/>
</dbReference>
<dbReference type="SUPFAM" id="SSF56672">
    <property type="entry name" value="DNA/RNA polymerases"/>
    <property type="match status" value="1"/>
</dbReference>
<dbReference type="InterPro" id="IPR043502">
    <property type="entry name" value="DNA/RNA_pol_sf"/>
</dbReference>
<gene>
    <name evidence="2" type="ORF">CXB51_022929</name>
</gene>
<keyword evidence="3" id="KW-1185">Reference proteome</keyword>
<accession>A0A8J5Z920</accession>
<reference evidence="2 3" key="1">
    <citation type="journal article" date="2021" name="bioRxiv">
        <title>The Gossypium anomalum genome as a resource for cotton improvement and evolutionary analysis of hybrid incompatibility.</title>
        <authorList>
            <person name="Grover C.E."/>
            <person name="Yuan D."/>
            <person name="Arick M.A."/>
            <person name="Miller E.R."/>
            <person name="Hu G."/>
            <person name="Peterson D.G."/>
            <person name="Wendel J.F."/>
            <person name="Udall J.A."/>
        </authorList>
    </citation>
    <scope>NUCLEOTIDE SEQUENCE [LARGE SCALE GENOMIC DNA]</scope>
    <source>
        <strain evidence="2">JFW-Udall</strain>
        <tissue evidence="2">Leaf</tissue>
    </source>
</reference>
<evidence type="ECO:0000313" key="3">
    <source>
        <dbReference type="Proteomes" id="UP000701853"/>
    </source>
</evidence>
<feature type="domain" description="Reverse transcriptase Ty1/copia-type" evidence="1">
    <location>
        <begin position="7"/>
        <end position="196"/>
    </location>
</feature>
<sequence>MEALEKNKTWDLVKLPRGKKPVGCRWVYTVKYKSDGSLERYKARLVAKGYTQMYGIDYLKTFAPVEKMNIVRVLLSLATNRGWKFQQFDIKNAFLHGDLEEEVYMDIPPRFGPNTGQVVCRLKKALYGLKQSPRAWFGRFTKVMLKLGYKQSQGDHTLFVKHSSTGGVTALLVYVDDIIVTGDDLEGMENLKICLRRASWVVNHQTPIEVNHRLRDALEDAAVDKRSYQRLVGKLIYLPHTRPNIAYAVGIVSQFMHNPKESHLTAVYQILQYLKGTPGKRILFKKGENLTLEAYTDADYAGSMVDRRSTSGCCTFLGGNLVTWRSKKQNVVARSSAEAEFRAMALGICELLWLKIILEDLKIKWEGPMKLYCDNKSAINIAHNPVQHDRTKHVEVDRHFIKEKLDSGLLCTPFVSTDGQVADILTKGLSGKLFQKLVSKLRMNDIHFPA</sequence>
<name>A0A8J5Z920_9ROSI</name>
<dbReference type="OrthoDB" id="128382at2759"/>
<dbReference type="Proteomes" id="UP000701853">
    <property type="component" value="Chromosome 9"/>
</dbReference>